<dbReference type="InterPro" id="IPR014710">
    <property type="entry name" value="RmlC-like_jellyroll"/>
</dbReference>
<dbReference type="Gene3D" id="2.60.120.10">
    <property type="entry name" value="Jelly Rolls"/>
    <property type="match status" value="1"/>
</dbReference>
<dbReference type="EMBL" id="PFQN01000046">
    <property type="protein sequence ID" value="PJC76273.1"/>
    <property type="molecule type" value="Genomic_DNA"/>
</dbReference>
<dbReference type="AlphaFoldDB" id="A0A2M8GG08"/>
<organism evidence="1 2">
    <name type="scientific">Candidatus Shapirobacteria bacterium CG_4_8_14_3_um_filter_39_11</name>
    <dbReference type="NCBI Taxonomy" id="1974875"/>
    <lineage>
        <taxon>Bacteria</taxon>
        <taxon>Candidatus Shapironibacteriota</taxon>
    </lineage>
</organism>
<evidence type="ECO:0000313" key="2">
    <source>
        <dbReference type="Proteomes" id="UP000230384"/>
    </source>
</evidence>
<name>A0A2M8GG08_9BACT</name>
<dbReference type="Proteomes" id="UP000230384">
    <property type="component" value="Unassembled WGS sequence"/>
</dbReference>
<dbReference type="SUPFAM" id="SSF51182">
    <property type="entry name" value="RmlC-like cupins"/>
    <property type="match status" value="1"/>
</dbReference>
<gene>
    <name evidence="1" type="ORF">CO010_03065</name>
</gene>
<proteinExistence type="predicted"/>
<protein>
    <submittedName>
        <fullName evidence="1">Cupin domain-containing protein</fullName>
    </submittedName>
</protein>
<reference evidence="2" key="1">
    <citation type="submission" date="2017-09" db="EMBL/GenBank/DDBJ databases">
        <title>Depth-based differentiation of microbial function through sediment-hosted aquifers and enrichment of novel symbionts in the deep terrestrial subsurface.</title>
        <authorList>
            <person name="Probst A.J."/>
            <person name="Ladd B."/>
            <person name="Jarett J.K."/>
            <person name="Geller-Mcgrath D.E."/>
            <person name="Sieber C.M.K."/>
            <person name="Emerson J.B."/>
            <person name="Anantharaman K."/>
            <person name="Thomas B.C."/>
            <person name="Malmstrom R."/>
            <person name="Stieglmeier M."/>
            <person name="Klingl A."/>
            <person name="Woyke T."/>
            <person name="Ryan C.M."/>
            <person name="Banfield J.F."/>
        </authorList>
    </citation>
    <scope>NUCLEOTIDE SEQUENCE [LARGE SCALE GENOMIC DNA]</scope>
</reference>
<dbReference type="InterPro" id="IPR011051">
    <property type="entry name" value="RmlC_Cupin_sf"/>
</dbReference>
<accession>A0A2M8GG08</accession>
<evidence type="ECO:0000313" key="1">
    <source>
        <dbReference type="EMBL" id="PJC76273.1"/>
    </source>
</evidence>
<sequence>MKTFDLKEKIIFSADKPIKRHFLNARGFHAALICLKAGVEIPPHPEDYGVYLTVLEGKGVFTDINGK</sequence>
<comment type="caution">
    <text evidence="1">The sequence shown here is derived from an EMBL/GenBank/DDBJ whole genome shotgun (WGS) entry which is preliminary data.</text>
</comment>
<feature type="non-terminal residue" evidence="1">
    <location>
        <position position="67"/>
    </location>
</feature>